<feature type="transmembrane region" description="Helical" evidence="1">
    <location>
        <begin position="463"/>
        <end position="486"/>
    </location>
</feature>
<dbReference type="SUPFAM" id="SSF82693">
    <property type="entry name" value="Multidrug efflux transporter AcrB pore domain, PN1, PN2, PC1 and PC2 subdomains"/>
    <property type="match status" value="4"/>
</dbReference>
<proteinExistence type="predicted"/>
<feature type="transmembrane region" description="Helical" evidence="1">
    <location>
        <begin position="847"/>
        <end position="866"/>
    </location>
</feature>
<dbReference type="SUPFAM" id="SSF82866">
    <property type="entry name" value="Multidrug efflux transporter AcrB transmembrane domain"/>
    <property type="match status" value="2"/>
</dbReference>
<keyword evidence="1" id="KW-0472">Membrane</keyword>
<feature type="transmembrane region" description="Helical" evidence="1">
    <location>
        <begin position="977"/>
        <end position="1004"/>
    </location>
</feature>
<dbReference type="EMBL" id="JACHOB010000001">
    <property type="protein sequence ID" value="MBB4657544.1"/>
    <property type="molecule type" value="Genomic_DNA"/>
</dbReference>
<keyword evidence="3" id="KW-1185">Reference proteome</keyword>
<dbReference type="PANTHER" id="PTHR32063:SF14">
    <property type="entry name" value="BLL4319 PROTEIN"/>
    <property type="match status" value="1"/>
</dbReference>
<dbReference type="Gene3D" id="3.30.70.1320">
    <property type="entry name" value="Multidrug efflux transporter AcrB pore domain like"/>
    <property type="match status" value="1"/>
</dbReference>
<dbReference type="PANTHER" id="PTHR32063">
    <property type="match status" value="1"/>
</dbReference>
<feature type="transmembrane region" description="Helical" evidence="1">
    <location>
        <begin position="873"/>
        <end position="897"/>
    </location>
</feature>
<dbReference type="PRINTS" id="PR00702">
    <property type="entry name" value="ACRIFLAVINRP"/>
</dbReference>
<dbReference type="InterPro" id="IPR001036">
    <property type="entry name" value="Acrflvin-R"/>
</dbReference>
<dbReference type="Gene3D" id="3.30.70.1430">
    <property type="entry name" value="Multidrug efflux transporter AcrB pore domain"/>
    <property type="match status" value="2"/>
</dbReference>
<dbReference type="Proteomes" id="UP000563524">
    <property type="component" value="Unassembled WGS sequence"/>
</dbReference>
<dbReference type="RefSeq" id="WP_183814732.1">
    <property type="nucleotide sequence ID" value="NZ_JACHOB010000001.1"/>
</dbReference>
<sequence>MKNALLRFVERPVLATVVSLVILLLGLQAMSRLTIREYPEVSAARVIVNTPYIGADAELVRGFITTPLEQSISSAEGIDYLQSTSGQGQSSIEVYLDLNYDPNDAVAQILSKINQVSNQLPPEAENSIVYVVTQDETDALYLSFQSETLNPEEITDYLNRAVRPRIETVDGVQEARVQGDQQLALRVWLDPRRMAALDVAPSDVRAALEAGNTLAAVGETKGSTFTLPLDADTDIDSVEAFAELIVRQTGDAIIRLSDIGRVALGSEAYGSSTFVNGRPAVFMEVEVSPEANLLSTIEGVRAIIPDIQAGLPAGTVGTVVYDATVAIDENIGEVVSALWQALLIVTAVILLFLGSWRSALVPTVAMPLAIVGTFFLMSMLGYSINLLTLLALILAIGTIVDDGVVMVENAERHIENGDDPETAAKKTVKELATSVIAMNVVVIAVFAPVGFVGGLTGTLFTEFSYTIAGATLMSGVIGLTLAPMMCAKLLRKHEKKGPAKWVDDGFRKTADAYGRALSRALDARWLLIGLGAAILVSCWFLYQAAENELAPAEDDGFLLVQAEGDPNTSIDQLERWSAQLGEAIQSFDSVEMAFVNNGGDAATAASGGAVMKDWGDREESQQDLQPRLQAAVSGIAGLRAQVIEPPTLPGAGGGPPVQFVIGSIDQPRGVFEQSEVILRAARESGLFQSINSDLRFDRARGELIVDRDKASALGIDIGTLGQDLSTLLSEGYVNYFSLDDRSYRVIPQVDRSFRLTPEQLGDYYVRGGAGQLVPLSSFTEVSTEVRPSDLTRFNQLNAAILSGVPAEGVALGEALEFLEAQAERLPAGYTVDYAGVSRQFVEQGSTIAVAFALAIVLVYLTLAAQYESFRDPAVMLVSVPMSLAGALLFFALGVVSANIYTQIGLLALSGSIIRHGILLVEFANTIQEDEGLGRREAMEKAAALRLRSILMTTIGTLVGMIPLLIGSSGPGANSRFAISFVLGVGMAIGTVFTLFIVPAIYTVVASDRSARRGGMQAKSAQAAPAE</sequence>
<dbReference type="GO" id="GO:0042910">
    <property type="term" value="F:xenobiotic transmembrane transporter activity"/>
    <property type="evidence" value="ECO:0007669"/>
    <property type="project" value="TreeGrafter"/>
</dbReference>
<keyword evidence="1" id="KW-0812">Transmembrane</keyword>
<dbReference type="InterPro" id="IPR027463">
    <property type="entry name" value="AcrB_DN_DC_subdom"/>
</dbReference>
<protein>
    <submittedName>
        <fullName evidence="2">Multidrug efflux pump</fullName>
    </submittedName>
</protein>
<feature type="transmembrane region" description="Helical" evidence="1">
    <location>
        <begin position="334"/>
        <end position="353"/>
    </location>
</feature>
<comment type="caution">
    <text evidence="2">The sequence shown here is derived from an EMBL/GenBank/DDBJ whole genome shotgun (WGS) entry which is preliminary data.</text>
</comment>
<evidence type="ECO:0000313" key="3">
    <source>
        <dbReference type="Proteomes" id="UP000563524"/>
    </source>
</evidence>
<dbReference type="SUPFAM" id="SSF82714">
    <property type="entry name" value="Multidrug efflux transporter AcrB TolC docking domain, DN and DC subdomains"/>
    <property type="match status" value="2"/>
</dbReference>
<dbReference type="Gene3D" id="3.30.2090.10">
    <property type="entry name" value="Multidrug efflux transporter AcrB TolC docking domain, DN and DC subdomains"/>
    <property type="match status" value="2"/>
</dbReference>
<organism evidence="2 3">
    <name type="scientific">Parvularcula dongshanensis</name>
    <dbReference type="NCBI Taxonomy" id="1173995"/>
    <lineage>
        <taxon>Bacteria</taxon>
        <taxon>Pseudomonadati</taxon>
        <taxon>Pseudomonadota</taxon>
        <taxon>Alphaproteobacteria</taxon>
        <taxon>Parvularculales</taxon>
        <taxon>Parvularculaceae</taxon>
        <taxon>Parvularcula</taxon>
    </lineage>
</organism>
<keyword evidence="1" id="KW-1133">Transmembrane helix</keyword>
<evidence type="ECO:0000256" key="1">
    <source>
        <dbReference type="SAM" id="Phobius"/>
    </source>
</evidence>
<feature type="transmembrane region" description="Helical" evidence="1">
    <location>
        <begin position="525"/>
        <end position="542"/>
    </location>
</feature>
<dbReference type="Gene3D" id="3.30.70.1440">
    <property type="entry name" value="Multidrug efflux transporter AcrB pore domain"/>
    <property type="match status" value="1"/>
</dbReference>
<dbReference type="Pfam" id="PF00873">
    <property type="entry name" value="ACR_tran"/>
    <property type="match status" value="1"/>
</dbReference>
<feature type="transmembrane region" description="Helical" evidence="1">
    <location>
        <begin position="431"/>
        <end position="451"/>
    </location>
</feature>
<accession>A0A840HZV4</accession>
<gene>
    <name evidence="2" type="ORF">GGQ59_000044</name>
</gene>
<evidence type="ECO:0000313" key="2">
    <source>
        <dbReference type="EMBL" id="MBB4657544.1"/>
    </source>
</evidence>
<dbReference type="AlphaFoldDB" id="A0A840HZV4"/>
<dbReference type="Gene3D" id="1.20.1640.10">
    <property type="entry name" value="Multidrug efflux transporter AcrB transmembrane domain"/>
    <property type="match status" value="2"/>
</dbReference>
<reference evidence="2 3" key="1">
    <citation type="submission" date="2020-08" db="EMBL/GenBank/DDBJ databases">
        <title>Genomic Encyclopedia of Type Strains, Phase IV (KMG-IV): sequencing the most valuable type-strain genomes for metagenomic binning, comparative biology and taxonomic classification.</title>
        <authorList>
            <person name="Goeker M."/>
        </authorList>
    </citation>
    <scope>NUCLEOTIDE SEQUENCE [LARGE SCALE GENOMIC DNA]</scope>
    <source>
        <strain evidence="2 3">DSM 102850</strain>
    </source>
</reference>
<feature type="transmembrane region" description="Helical" evidence="1">
    <location>
        <begin position="944"/>
        <end position="965"/>
    </location>
</feature>
<dbReference type="GO" id="GO:0005886">
    <property type="term" value="C:plasma membrane"/>
    <property type="evidence" value="ECO:0007669"/>
    <property type="project" value="TreeGrafter"/>
</dbReference>
<name>A0A840HZV4_9PROT</name>